<dbReference type="Proteomes" id="UP001589585">
    <property type="component" value="Unassembled WGS sequence"/>
</dbReference>
<dbReference type="PANTHER" id="PTHR45953:SF1">
    <property type="entry name" value="IDURONATE 2-SULFATASE"/>
    <property type="match status" value="1"/>
</dbReference>
<evidence type="ECO:0000256" key="5">
    <source>
        <dbReference type="ARBA" id="ARBA00022801"/>
    </source>
</evidence>
<evidence type="ECO:0000313" key="8">
    <source>
        <dbReference type="EMBL" id="MFB9058095.1"/>
    </source>
</evidence>
<dbReference type="PANTHER" id="PTHR45953">
    <property type="entry name" value="IDURONATE 2-SULFATASE"/>
    <property type="match status" value="1"/>
</dbReference>
<evidence type="ECO:0000256" key="6">
    <source>
        <dbReference type="ARBA" id="ARBA00022837"/>
    </source>
</evidence>
<evidence type="ECO:0000256" key="1">
    <source>
        <dbReference type="ARBA" id="ARBA00001913"/>
    </source>
</evidence>
<protein>
    <submittedName>
        <fullName evidence="8">Sulfatase</fullName>
    </submittedName>
</protein>
<organism evidence="8 9">
    <name type="scientific">Mariniflexile ostreae</name>
    <dbReference type="NCBI Taxonomy" id="1520892"/>
    <lineage>
        <taxon>Bacteria</taxon>
        <taxon>Pseudomonadati</taxon>
        <taxon>Bacteroidota</taxon>
        <taxon>Flavobacteriia</taxon>
        <taxon>Flavobacteriales</taxon>
        <taxon>Flavobacteriaceae</taxon>
        <taxon>Mariniflexile</taxon>
    </lineage>
</organism>
<dbReference type="EMBL" id="JBHMFC010000103">
    <property type="protein sequence ID" value="MFB9058095.1"/>
    <property type="molecule type" value="Genomic_DNA"/>
</dbReference>
<dbReference type="InterPro" id="IPR017850">
    <property type="entry name" value="Alkaline_phosphatase_core_sf"/>
</dbReference>
<keyword evidence="3" id="KW-0479">Metal-binding</keyword>
<comment type="similarity">
    <text evidence="2">Belongs to the sulfatase family.</text>
</comment>
<dbReference type="PROSITE" id="PS00523">
    <property type="entry name" value="SULFATASE_1"/>
    <property type="match status" value="1"/>
</dbReference>
<dbReference type="InterPro" id="IPR024607">
    <property type="entry name" value="Sulfatase_CS"/>
</dbReference>
<proteinExistence type="inferred from homology"/>
<dbReference type="RefSeq" id="WP_379862336.1">
    <property type="nucleotide sequence ID" value="NZ_JBHMFC010000103.1"/>
</dbReference>
<sequence>MKLFFLFVLLSGALISCVSKQSKKQNDSVLNKPNILFISVDDLNDWPGFLKNFPNVQTPNMDKLAARGMVFSNAQCQAPICAPSRASLFTGLYPHTTGLYYQFSDEDLKNNKVITEKGTFMPDYFEKHGYKTLGVGKIFHNGDNNSVFQEYGGVYSEMLFGPKPMERVNYSPAWFPAAEGRGTATDWSPINLPDSDMSDYKIADWAVNELDKKHDKPFFMAVGFIRPHVPWHVPQKWFDLFDDASIEVPPYLANDFDDIPEISKQLHHIPAMPDTDWLIKENKWKGMVKAYLASMAFVDAQLGKVLDKLEKSDYNNNTIIVLWSDHGYHLGEKGRTAKHSLWERATHVPLVFAGKGVRPNTKSNKPVGLIDLYPTLLDMVGLPENPENEGNSLLPLINDENAAWKHTALTSYGYKNMSLYKGDYHFITYRNGSGELYNLRKDPNEWNNLFLNEAYAEIIIDFKTHLPETHAVLSLDNRMDVNEYIDKELIEFGITIPENKILNH</sequence>
<dbReference type="CDD" id="cd16030">
    <property type="entry name" value="iduronate-2-sulfatase"/>
    <property type="match status" value="1"/>
</dbReference>
<keyword evidence="9" id="KW-1185">Reference proteome</keyword>
<dbReference type="PROSITE" id="PS51257">
    <property type="entry name" value="PROKAR_LIPOPROTEIN"/>
    <property type="match status" value="1"/>
</dbReference>
<keyword evidence="4" id="KW-0732">Signal</keyword>
<dbReference type="InterPro" id="IPR000917">
    <property type="entry name" value="Sulfatase_N"/>
</dbReference>
<evidence type="ECO:0000256" key="4">
    <source>
        <dbReference type="ARBA" id="ARBA00022729"/>
    </source>
</evidence>
<reference evidence="8 9" key="1">
    <citation type="submission" date="2024-09" db="EMBL/GenBank/DDBJ databases">
        <authorList>
            <person name="Sun Q."/>
            <person name="Mori K."/>
        </authorList>
    </citation>
    <scope>NUCLEOTIDE SEQUENCE [LARGE SCALE GENOMIC DNA]</scope>
    <source>
        <strain evidence="8 9">CECT 8622</strain>
    </source>
</reference>
<evidence type="ECO:0000259" key="7">
    <source>
        <dbReference type="Pfam" id="PF00884"/>
    </source>
</evidence>
<feature type="domain" description="Sulfatase N-terminal" evidence="7">
    <location>
        <begin position="33"/>
        <end position="381"/>
    </location>
</feature>
<evidence type="ECO:0000313" key="9">
    <source>
        <dbReference type="Proteomes" id="UP001589585"/>
    </source>
</evidence>
<evidence type="ECO:0000256" key="3">
    <source>
        <dbReference type="ARBA" id="ARBA00022723"/>
    </source>
</evidence>
<dbReference type="Pfam" id="PF00884">
    <property type="entry name" value="Sulfatase"/>
    <property type="match status" value="1"/>
</dbReference>
<dbReference type="Gene3D" id="3.40.720.10">
    <property type="entry name" value="Alkaline Phosphatase, subunit A"/>
    <property type="match status" value="1"/>
</dbReference>
<comment type="caution">
    <text evidence="8">The sequence shown here is derived from an EMBL/GenBank/DDBJ whole genome shotgun (WGS) entry which is preliminary data.</text>
</comment>
<dbReference type="InterPro" id="IPR035874">
    <property type="entry name" value="IDS"/>
</dbReference>
<evidence type="ECO:0000256" key="2">
    <source>
        <dbReference type="ARBA" id="ARBA00008779"/>
    </source>
</evidence>
<dbReference type="PROSITE" id="PS00149">
    <property type="entry name" value="SULFATASE_2"/>
    <property type="match status" value="1"/>
</dbReference>
<gene>
    <name evidence="8" type="ORF">ACFFU9_15230</name>
</gene>
<dbReference type="SUPFAM" id="SSF53649">
    <property type="entry name" value="Alkaline phosphatase-like"/>
    <property type="match status" value="1"/>
</dbReference>
<name>A0ABV5FF85_9FLAO</name>
<keyword evidence="6" id="KW-0106">Calcium</keyword>
<accession>A0ABV5FF85</accession>
<comment type="cofactor">
    <cofactor evidence="1">
        <name>Ca(2+)</name>
        <dbReference type="ChEBI" id="CHEBI:29108"/>
    </cofactor>
</comment>
<keyword evidence="5" id="KW-0378">Hydrolase</keyword>